<sequence length="63" mass="7243">MKEIKHDNINKFVGFAANEVNYLYSFWNICSRGSLEDVLLNDVIKIDDVLQVSLIRDVVSVIE</sequence>
<proteinExistence type="predicted"/>
<dbReference type="SUPFAM" id="SSF56112">
    <property type="entry name" value="Protein kinase-like (PK-like)"/>
    <property type="match status" value="1"/>
</dbReference>
<dbReference type="Proteomes" id="UP000887565">
    <property type="component" value="Unplaced"/>
</dbReference>
<evidence type="ECO:0000313" key="2">
    <source>
        <dbReference type="WBParaSite" id="nRc.2.0.1.t25597-RA"/>
    </source>
</evidence>
<dbReference type="AlphaFoldDB" id="A0A915JHL6"/>
<keyword evidence="1" id="KW-1185">Reference proteome</keyword>
<dbReference type="InterPro" id="IPR011009">
    <property type="entry name" value="Kinase-like_dom_sf"/>
</dbReference>
<organism evidence="1 2">
    <name type="scientific">Romanomermis culicivorax</name>
    <name type="common">Nematode worm</name>
    <dbReference type="NCBI Taxonomy" id="13658"/>
    <lineage>
        <taxon>Eukaryota</taxon>
        <taxon>Metazoa</taxon>
        <taxon>Ecdysozoa</taxon>
        <taxon>Nematoda</taxon>
        <taxon>Enoplea</taxon>
        <taxon>Dorylaimia</taxon>
        <taxon>Mermithida</taxon>
        <taxon>Mermithoidea</taxon>
        <taxon>Mermithidae</taxon>
        <taxon>Romanomermis</taxon>
    </lineage>
</organism>
<dbReference type="WBParaSite" id="nRc.2.0.1.t25597-RA">
    <property type="protein sequence ID" value="nRc.2.0.1.t25597-RA"/>
    <property type="gene ID" value="nRc.2.0.1.g25597"/>
</dbReference>
<evidence type="ECO:0000313" key="1">
    <source>
        <dbReference type="Proteomes" id="UP000887565"/>
    </source>
</evidence>
<protein>
    <submittedName>
        <fullName evidence="2">Uncharacterized protein</fullName>
    </submittedName>
</protein>
<accession>A0A915JHL6</accession>
<name>A0A915JHL6_ROMCU</name>
<reference evidence="2" key="1">
    <citation type="submission" date="2022-11" db="UniProtKB">
        <authorList>
            <consortium name="WormBaseParasite"/>
        </authorList>
    </citation>
    <scope>IDENTIFICATION</scope>
</reference>